<feature type="coiled-coil region" evidence="6">
    <location>
        <begin position="685"/>
        <end position="716"/>
    </location>
</feature>
<feature type="region of interest" description="Disordered" evidence="7">
    <location>
        <begin position="847"/>
        <end position="885"/>
    </location>
</feature>
<accession>A0ABN9S8U6</accession>
<feature type="transmembrane region" description="Helical" evidence="8">
    <location>
        <begin position="528"/>
        <end position="547"/>
    </location>
</feature>
<evidence type="ECO:0000256" key="6">
    <source>
        <dbReference type="SAM" id="Coils"/>
    </source>
</evidence>
<evidence type="ECO:0000256" key="4">
    <source>
        <dbReference type="ARBA" id="ARBA00022989"/>
    </source>
</evidence>
<proteinExistence type="inferred from homology"/>
<dbReference type="InterPro" id="IPR023393">
    <property type="entry name" value="START-like_dom_sf"/>
</dbReference>
<keyword evidence="10" id="KW-1185">Reference proteome</keyword>
<feature type="region of interest" description="Disordered" evidence="7">
    <location>
        <begin position="794"/>
        <end position="833"/>
    </location>
</feature>
<keyword evidence="5 8" id="KW-0472">Membrane</keyword>
<sequence length="1433" mass="156806">MVPGGPLPERDLSRPISAEELGAFKAWAGAPPPDGWELETDEAHVKAYRHVEYFGTDNSKVAEYVRCECEVEAAAATTLALIREPDRRRAWDDIVGESLRVTQVRGHEFVSFSHDGLLGVGARSFLLWYGLQSFDEAGRECGPDSTAQTHVMMWCPAAVDWPGLPEPPEGAKRTKALAFAMVLVQDGERRRTRLTFAARACFPAGLLEYVVPSIMRDIMPKYVTRLQCAAAAAPEAEADRVAGPPQQQPSRRVQLHGPTRGPEVPRERPRQPPQAPQLPAPQQQAAPLPTGLGLAYIPPSRKSALAAEHLPDALSEDEGDVWGSSGAYECEFDCGFRGSFGEVAAHEGRCWRRRELTALARPEVARAARAELPGRGLGSYPRGPGRGEGPEVPPPPDATGLPSRPRRSRGELLKSAEVPEHQKQPYILCGYRQAPAGPCGLLATMFMLHNETVNMWTHLFGSLYAVGMGVHLVSTLDYDDHGAIEAEARWVLALVFTTAVCLLASFAYHLCNCTDQRVCQCMHKMDQTGIVCLIIMSYFSGISLFYRCFPRLRLFYLCFAGCVAAGESTPAAAAGSSEEKKLNTQMKKRVANLAEARAHPAWVEPPALSVDREAHRTHMKSAMQALEQQIQAQEAITTVPSPMLEAKRQEFAVFQFLHLYAFLPKERVSNQTNFLSRVTRRFEEAQEAERAAEIALTTAQRAREALATEVTQAQELLTTFEELAREEIKTVTFEESPHMTATQAASPPSMPPSGQAAPQVIAELRAGQVTLTSSLSALQHTMVSLQQSLSQLVIQQQSSPSPSVAPPSGPAQPATPSAATMVPVSHIGNGGVIRPITGKVSQARNLPEKAARQPGQQKLRLPSKPSGPQDGQIEEEMGGEPPHKSQCLAFDAEEEMDTPRMQDAHEAEGDVLETSFEDSFGNMAFLGFEGDYVGAEALQWLWLRFEPLRIQQQYPPTGDECMPAFVETATDKADSEHAGVELVSLLDASGRIGSSLSRFVGPIAAEAQNLPGRCTLEDMHWVLLGFSGQSGFKACWNYSVRMVGLCLAARVIALEVANRWLQHFSNEEAAPVIPESDLLWFLASHPTLDASVTHNVDINIEDVPSFAVTQHTFSRAKASAAGPGGIPGAVLKQLAILLGSYFHLLYVKSTAFYKSVRELVFRASASDEAVAALLKFCGLPAEATHELAEYVKHSIPILEQCRVSALRRGLFSDSYEQSWFYIRDGGGVAFPSMGSGPGQQLGDVVFNFTDPAIPNDKIDQYLQLFSDEPPPEDPSLEVPLYVCNPGEFSGISTTSVPIRIRRPTLCALSLYCGRRRQGDVQWHVECTCTQPPIELIVLSVDFAIDAAQQSFEPAPDFAGVNKRSRPKAQHESFRFHDSDSDEAEETAAEVVRPTSDPVLPPSEFPEDAEAEQKIEQDQAHTRAQLNAWYSMLS</sequence>
<feature type="region of interest" description="Disordered" evidence="7">
    <location>
        <begin position="237"/>
        <end position="293"/>
    </location>
</feature>
<feature type="compositionally biased region" description="Basic and acidic residues" evidence="7">
    <location>
        <begin position="1410"/>
        <end position="1419"/>
    </location>
</feature>
<comment type="subcellular location">
    <subcellularLocation>
        <location evidence="1">Membrane</location>
        <topology evidence="1">Multi-pass membrane protein</topology>
    </subcellularLocation>
</comment>
<evidence type="ECO:0000256" key="8">
    <source>
        <dbReference type="SAM" id="Phobius"/>
    </source>
</evidence>
<feature type="region of interest" description="Disordered" evidence="7">
    <location>
        <begin position="1355"/>
        <end position="1419"/>
    </location>
</feature>
<keyword evidence="3 8" id="KW-0812">Transmembrane</keyword>
<organism evidence="9 10">
    <name type="scientific">Prorocentrum cordatum</name>
    <dbReference type="NCBI Taxonomy" id="2364126"/>
    <lineage>
        <taxon>Eukaryota</taxon>
        <taxon>Sar</taxon>
        <taxon>Alveolata</taxon>
        <taxon>Dinophyceae</taxon>
        <taxon>Prorocentrales</taxon>
        <taxon>Prorocentraceae</taxon>
        <taxon>Prorocentrum</taxon>
    </lineage>
</organism>
<evidence type="ECO:0000313" key="9">
    <source>
        <dbReference type="EMBL" id="CAK0827501.1"/>
    </source>
</evidence>
<dbReference type="Gene3D" id="3.30.530.20">
    <property type="match status" value="1"/>
</dbReference>
<keyword evidence="6" id="KW-0175">Coiled coil</keyword>
<evidence type="ECO:0000256" key="3">
    <source>
        <dbReference type="ARBA" id="ARBA00022692"/>
    </source>
</evidence>
<feature type="transmembrane region" description="Helical" evidence="8">
    <location>
        <begin position="490"/>
        <end position="508"/>
    </location>
</feature>
<comment type="similarity">
    <text evidence="2">Belongs to the ADIPOR family.</text>
</comment>
<feature type="region of interest" description="Disordered" evidence="7">
    <location>
        <begin position="735"/>
        <end position="756"/>
    </location>
</feature>
<feature type="compositionally biased region" description="Basic and acidic residues" evidence="7">
    <location>
        <begin position="1368"/>
        <end position="1378"/>
    </location>
</feature>
<keyword evidence="4 8" id="KW-1133">Transmembrane helix</keyword>
<comment type="caution">
    <text evidence="9">The sequence shown here is derived from an EMBL/GenBank/DDBJ whole genome shotgun (WGS) entry which is preliminary data.</text>
</comment>
<protein>
    <recommendedName>
        <fullName evidence="11">START domain-containing protein</fullName>
    </recommendedName>
</protein>
<name>A0ABN9S8U6_9DINO</name>
<dbReference type="EMBL" id="CAUYUJ010009713">
    <property type="protein sequence ID" value="CAK0827501.1"/>
    <property type="molecule type" value="Genomic_DNA"/>
</dbReference>
<dbReference type="SUPFAM" id="SSF55961">
    <property type="entry name" value="Bet v1-like"/>
    <property type="match status" value="1"/>
</dbReference>
<evidence type="ECO:0000313" key="10">
    <source>
        <dbReference type="Proteomes" id="UP001189429"/>
    </source>
</evidence>
<evidence type="ECO:0000256" key="1">
    <source>
        <dbReference type="ARBA" id="ARBA00004141"/>
    </source>
</evidence>
<gene>
    <name evidence="9" type="ORF">PCOR1329_LOCUS27022</name>
</gene>
<dbReference type="InterPro" id="IPR004254">
    <property type="entry name" value="AdipoR/HlyIII-related"/>
</dbReference>
<dbReference type="PANTHER" id="PTHR20855:SF52">
    <property type="entry name" value="ADIPONECTIN RECEPTOR PROTEIN"/>
    <property type="match status" value="1"/>
</dbReference>
<evidence type="ECO:0000256" key="7">
    <source>
        <dbReference type="SAM" id="MobiDB-lite"/>
    </source>
</evidence>
<evidence type="ECO:0008006" key="11">
    <source>
        <dbReference type="Google" id="ProtNLM"/>
    </source>
</evidence>
<feature type="region of interest" description="Disordered" evidence="7">
    <location>
        <begin position="370"/>
        <end position="407"/>
    </location>
</feature>
<reference evidence="9" key="1">
    <citation type="submission" date="2023-10" db="EMBL/GenBank/DDBJ databases">
        <authorList>
            <person name="Chen Y."/>
            <person name="Shah S."/>
            <person name="Dougan E. K."/>
            <person name="Thang M."/>
            <person name="Chan C."/>
        </authorList>
    </citation>
    <scope>NUCLEOTIDE SEQUENCE [LARGE SCALE GENOMIC DNA]</scope>
</reference>
<dbReference type="PANTHER" id="PTHR20855">
    <property type="entry name" value="ADIPOR/PROGESTIN RECEPTOR-RELATED"/>
    <property type="match status" value="1"/>
</dbReference>
<dbReference type="Proteomes" id="UP001189429">
    <property type="component" value="Unassembled WGS sequence"/>
</dbReference>
<evidence type="ECO:0000256" key="2">
    <source>
        <dbReference type="ARBA" id="ARBA00007018"/>
    </source>
</evidence>
<dbReference type="Pfam" id="PF03006">
    <property type="entry name" value="HlyIII"/>
    <property type="match status" value="1"/>
</dbReference>
<evidence type="ECO:0000256" key="5">
    <source>
        <dbReference type="ARBA" id="ARBA00023136"/>
    </source>
</evidence>
<feature type="compositionally biased region" description="Low complexity" evidence="7">
    <location>
        <begin position="280"/>
        <end position="290"/>
    </location>
</feature>